<gene>
    <name evidence="5" type="ORF">FWILDA_LOCUS5386</name>
</gene>
<feature type="region of interest" description="Disordered" evidence="3">
    <location>
        <begin position="316"/>
        <end position="356"/>
    </location>
</feature>
<evidence type="ECO:0000313" key="5">
    <source>
        <dbReference type="EMBL" id="CAI2172053.1"/>
    </source>
</evidence>
<feature type="compositionally biased region" description="Polar residues" evidence="3">
    <location>
        <begin position="346"/>
        <end position="356"/>
    </location>
</feature>
<dbReference type="EMBL" id="CAMKVN010000891">
    <property type="protein sequence ID" value="CAI2172053.1"/>
    <property type="molecule type" value="Genomic_DNA"/>
</dbReference>
<dbReference type="InterPro" id="IPR015915">
    <property type="entry name" value="Kelch-typ_b-propeller"/>
</dbReference>
<name>A0A9W4SK54_9GLOM</name>
<dbReference type="Proteomes" id="UP001153678">
    <property type="component" value="Unassembled WGS sequence"/>
</dbReference>
<keyword evidence="6" id="KW-1185">Reference proteome</keyword>
<feature type="transmembrane region" description="Helical" evidence="4">
    <location>
        <begin position="287"/>
        <end position="310"/>
    </location>
</feature>
<keyword evidence="4" id="KW-0472">Membrane</keyword>
<accession>A0A9W4SK54</accession>
<keyword evidence="1" id="KW-0880">Kelch repeat</keyword>
<dbReference type="Pfam" id="PF24681">
    <property type="entry name" value="Kelch_KLHDC2_KLHL20_DRC7"/>
    <property type="match status" value="1"/>
</dbReference>
<dbReference type="Gene3D" id="2.120.10.80">
    <property type="entry name" value="Kelch-type beta propeller"/>
    <property type="match status" value="1"/>
</dbReference>
<feature type="region of interest" description="Disordered" evidence="3">
    <location>
        <begin position="411"/>
        <end position="512"/>
    </location>
</feature>
<keyword evidence="2" id="KW-0677">Repeat</keyword>
<feature type="compositionally biased region" description="Polar residues" evidence="3">
    <location>
        <begin position="371"/>
        <end position="399"/>
    </location>
</feature>
<dbReference type="PANTHER" id="PTHR46093:SF18">
    <property type="entry name" value="FIBRONECTIN TYPE-III DOMAIN-CONTAINING PROTEIN"/>
    <property type="match status" value="1"/>
</dbReference>
<evidence type="ECO:0000256" key="4">
    <source>
        <dbReference type="SAM" id="Phobius"/>
    </source>
</evidence>
<protein>
    <submittedName>
        <fullName evidence="5">18718_t:CDS:1</fullName>
    </submittedName>
</protein>
<dbReference type="OrthoDB" id="45365at2759"/>
<feature type="region of interest" description="Disordered" evidence="3">
    <location>
        <begin position="369"/>
        <end position="399"/>
    </location>
</feature>
<proteinExistence type="predicted"/>
<dbReference type="PANTHER" id="PTHR46093">
    <property type="entry name" value="ACYL-COA-BINDING DOMAIN-CONTAINING PROTEIN 5"/>
    <property type="match status" value="1"/>
</dbReference>
<organism evidence="5 6">
    <name type="scientific">Funneliformis geosporum</name>
    <dbReference type="NCBI Taxonomy" id="1117311"/>
    <lineage>
        <taxon>Eukaryota</taxon>
        <taxon>Fungi</taxon>
        <taxon>Fungi incertae sedis</taxon>
        <taxon>Mucoromycota</taxon>
        <taxon>Glomeromycotina</taxon>
        <taxon>Glomeromycetes</taxon>
        <taxon>Glomerales</taxon>
        <taxon>Glomeraceae</taxon>
        <taxon>Funneliformis</taxon>
    </lineage>
</organism>
<dbReference type="SUPFAM" id="SSF117281">
    <property type="entry name" value="Kelch motif"/>
    <property type="match status" value="1"/>
</dbReference>
<dbReference type="AlphaFoldDB" id="A0A9W4SK54"/>
<evidence type="ECO:0000256" key="1">
    <source>
        <dbReference type="ARBA" id="ARBA00022441"/>
    </source>
</evidence>
<comment type="caution">
    <text evidence="5">The sequence shown here is derived from an EMBL/GenBank/DDBJ whole genome shotgun (WGS) entry which is preliminary data.</text>
</comment>
<reference evidence="5" key="1">
    <citation type="submission" date="2022-08" db="EMBL/GenBank/DDBJ databases">
        <authorList>
            <person name="Kallberg Y."/>
            <person name="Tangrot J."/>
            <person name="Rosling A."/>
        </authorList>
    </citation>
    <scope>NUCLEOTIDE SEQUENCE</scope>
    <source>
        <strain evidence="5">Wild A</strain>
    </source>
</reference>
<sequence length="512" mass="56858">MDKRGLTKGYFGEFFYLNFEDNPNTPLWVNLTSQVMLPLTVMHTSSLGGVNQDSIFIIGGLPGLAKTNLVYQYDTVSNVLSLPVIEGIDPIKRALTNSVSYEGKIYILGGLYFDANDKIKSANSLDILDTINLSWDVGSVIDAPIGRYSYTATLVNGVIFYIAGLNAQGLFVPLTQIHQYDILSNTWSLKPAAGPIIPGPRLGHSAVLYDGNIVIYGGEEVDDPAKETIAMLDTVTLGWTIPKVNDPNLPTLTYHSAGSPTSGTVTPTHTDKIPFPSSLTSTPRKTLIVGISIGLVAAFLIMVVISAFIYRRTKNKQNDRNNPNIPNNPNNQFQNQTFYQNNLNNHPPSMYSNLPPQQQFVQSHQDLHQFNPPNQRQLNQNDNYSPTQQNYPPNQQHDVSSVIPLSFQPQQQNQNNYYPNPPQTYASGQDYPNLLPQQGGFSQHPPTPGQEHSNFSTPQPPPQDYSQHSSPGQEFSTLPMSEQQRFSQIPSPGNDDSFASNYKVHEQQQPYY</sequence>
<keyword evidence="4" id="KW-0812">Transmembrane</keyword>
<evidence type="ECO:0000256" key="3">
    <source>
        <dbReference type="SAM" id="MobiDB-lite"/>
    </source>
</evidence>
<feature type="compositionally biased region" description="Low complexity" evidence="3">
    <location>
        <begin position="320"/>
        <end position="345"/>
    </location>
</feature>
<evidence type="ECO:0000313" key="6">
    <source>
        <dbReference type="Proteomes" id="UP001153678"/>
    </source>
</evidence>
<keyword evidence="4" id="KW-1133">Transmembrane helix</keyword>
<evidence type="ECO:0000256" key="2">
    <source>
        <dbReference type="ARBA" id="ARBA00022737"/>
    </source>
</evidence>
<feature type="compositionally biased region" description="Polar residues" evidence="3">
    <location>
        <begin position="464"/>
        <end position="491"/>
    </location>
</feature>